<evidence type="ECO:0000313" key="2">
    <source>
        <dbReference type="Proteomes" id="UP000504635"/>
    </source>
</evidence>
<dbReference type="GeneID" id="115890535"/>
<feature type="region of interest" description="Disordered" evidence="1">
    <location>
        <begin position="156"/>
        <end position="184"/>
    </location>
</feature>
<feature type="compositionally biased region" description="Polar residues" evidence="1">
    <location>
        <begin position="163"/>
        <end position="173"/>
    </location>
</feature>
<sequence>MKTDDEYPNFVKNLCKFVNTQFSKTKLGAPRHLKANNVDQLLEEEYEKLLKEIDNLTGDKSCYLNFKNARYDVTSSEELFEKLNKHSNEVLQNYIKRNGDEAKNIKFSSKGELINYVTEIIVSRPKCNNKLCSCKPAGISKAENTDNAPESLLKEVTIDKSSEASPQTTPKGNQTKEKKKPALKNIENQTDMKTVGIDCGCNTCPSVHSKANIKEKDTSDSTKANKDVTIKEDMFTNCADKVVSEVPSKTRLCLPKDFETMENLQNPLRFSVCTSTKHECSCEVYDVKEALRRGLVLPCSEICIQNKANKKGKKNKSKSKKTTNTDPSDNETSLSSSADEKKKNKGKKKSKKKSEQDIFEDSSSVGSTPRKKSKKKKRGGGCFPRKKKGTCDEDCQLANMCQKSMQTLPISTQDQNNQVYPEGHNGRKAAQTSTTSEASAQASIQALKEDKSNNKPEQDAKETGSSKTRFSKNHEAGDAKNVMYCSRCGKKKQDCSSGCRNTIVIPISGSNKNVSAGEAESLRMLIKMQNKDMNSQLDNIKHQLSYQKDEIKRLNDVYRKVLNNLRDVDKSNSTTFSRSSRKKKKSSPDNYREDYYRSDGDPHRGKTRSCGCRNNECKTFQRHDSSWCISRNKRRDEKSSNSNSEYRDNRTYGPLNSTIGSNVFEVYKADIHHHNQRRPRTPRREMFTEKRQKDLLNESQKNHYSSDDINLAQSSSPNTSSIFDRIEEVPIPIREVPVPILEVPIIKPRSENPKRRERVEFDLGNVSKQRKPLGFNGSRVMIWLKRSWISIRNKKDGGSKEGPEKNHGIVRKCQNKIKTSVAGVLKSLKKIHPA</sequence>
<dbReference type="RefSeq" id="XP_030766647.1">
    <property type="nucleotide sequence ID" value="XM_030910787.1"/>
</dbReference>
<feature type="compositionally biased region" description="Polar residues" evidence="1">
    <location>
        <begin position="326"/>
        <end position="337"/>
    </location>
</feature>
<feature type="region of interest" description="Disordered" evidence="1">
    <location>
        <begin position="632"/>
        <end position="655"/>
    </location>
</feature>
<feature type="region of interest" description="Disordered" evidence="1">
    <location>
        <begin position="415"/>
        <end position="475"/>
    </location>
</feature>
<feature type="region of interest" description="Disordered" evidence="1">
    <location>
        <begin position="570"/>
        <end position="614"/>
    </location>
</feature>
<feature type="compositionally biased region" description="Low complexity" evidence="1">
    <location>
        <begin position="429"/>
        <end position="446"/>
    </location>
</feature>
<feature type="compositionally biased region" description="Basic and acidic residues" evidence="1">
    <location>
        <begin position="447"/>
        <end position="464"/>
    </location>
</feature>
<organism evidence="2 3">
    <name type="scientific">Sitophilus oryzae</name>
    <name type="common">Rice weevil</name>
    <name type="synonym">Curculio oryzae</name>
    <dbReference type="NCBI Taxonomy" id="7048"/>
    <lineage>
        <taxon>Eukaryota</taxon>
        <taxon>Metazoa</taxon>
        <taxon>Ecdysozoa</taxon>
        <taxon>Arthropoda</taxon>
        <taxon>Hexapoda</taxon>
        <taxon>Insecta</taxon>
        <taxon>Pterygota</taxon>
        <taxon>Neoptera</taxon>
        <taxon>Endopterygota</taxon>
        <taxon>Coleoptera</taxon>
        <taxon>Polyphaga</taxon>
        <taxon>Cucujiformia</taxon>
        <taxon>Curculionidae</taxon>
        <taxon>Dryophthorinae</taxon>
        <taxon>Sitophilus</taxon>
    </lineage>
</organism>
<feature type="compositionally biased region" description="Basic residues" evidence="1">
    <location>
        <begin position="369"/>
        <end position="388"/>
    </location>
</feature>
<dbReference type="OrthoDB" id="6746341at2759"/>
<evidence type="ECO:0000256" key="1">
    <source>
        <dbReference type="SAM" id="MobiDB-lite"/>
    </source>
</evidence>
<feature type="region of interest" description="Disordered" evidence="1">
    <location>
        <begin position="310"/>
        <end position="390"/>
    </location>
</feature>
<dbReference type="AlphaFoldDB" id="A0A6J2YTJ6"/>
<gene>
    <name evidence="3" type="primary">LOC115890535</name>
</gene>
<name>A0A6J2YTJ6_SITOR</name>
<evidence type="ECO:0000313" key="3">
    <source>
        <dbReference type="RefSeq" id="XP_030766647.1"/>
    </source>
</evidence>
<dbReference type="InParanoid" id="A0A6J2YTJ6"/>
<feature type="compositionally biased region" description="Basic and acidic residues" evidence="1">
    <location>
        <begin position="634"/>
        <end position="650"/>
    </location>
</feature>
<reference evidence="3" key="1">
    <citation type="submission" date="2025-08" db="UniProtKB">
        <authorList>
            <consortium name="RefSeq"/>
        </authorList>
    </citation>
    <scope>IDENTIFICATION</scope>
    <source>
        <tissue evidence="3">Gonads</tissue>
    </source>
</reference>
<dbReference type="KEGG" id="soy:115890535"/>
<protein>
    <submittedName>
        <fullName evidence="3">Uncharacterized protein LOC115890535</fullName>
    </submittedName>
</protein>
<dbReference type="Proteomes" id="UP000504635">
    <property type="component" value="Unplaced"/>
</dbReference>
<feature type="compositionally biased region" description="Basic residues" evidence="1">
    <location>
        <begin position="310"/>
        <end position="321"/>
    </location>
</feature>
<accession>A0A6J2YTJ6</accession>
<keyword evidence="2" id="KW-1185">Reference proteome</keyword>
<feature type="compositionally biased region" description="Basic and acidic residues" evidence="1">
    <location>
        <begin position="586"/>
        <end position="604"/>
    </location>
</feature>
<proteinExistence type="predicted"/>
<feature type="compositionally biased region" description="Basic residues" evidence="1">
    <location>
        <begin position="343"/>
        <end position="352"/>
    </location>
</feature>